<dbReference type="Gene3D" id="3.20.20.70">
    <property type="entry name" value="Aldolase class I"/>
    <property type="match status" value="1"/>
</dbReference>
<comment type="function">
    <text evidence="10">Catalyzes the conversion of dihydroorotate to orotate.</text>
</comment>
<comment type="caution">
    <text evidence="10">Lacks conserved residue(s) required for the propagation of feature annotation.</text>
</comment>
<dbReference type="InterPro" id="IPR024920">
    <property type="entry name" value="Dihydroorotate_DH_1"/>
</dbReference>
<dbReference type="InterPro" id="IPR005720">
    <property type="entry name" value="Dihydroorotate_DH_cat"/>
</dbReference>
<keyword evidence="8 10" id="KW-0665">Pyrimidine biosynthesis</keyword>
<dbReference type="InterPro" id="IPR001295">
    <property type="entry name" value="Dihydroorotate_DH_CS"/>
</dbReference>
<feature type="binding site" evidence="10">
    <location>
        <position position="121"/>
    </location>
    <ligand>
        <name>FMN</name>
        <dbReference type="ChEBI" id="CHEBI:58210"/>
    </ligand>
</feature>
<dbReference type="GO" id="GO:0006207">
    <property type="term" value="P:'de novo' pyrimidine nucleobase biosynthetic process"/>
    <property type="evidence" value="ECO:0007669"/>
    <property type="project" value="InterPro"/>
</dbReference>
<dbReference type="GO" id="GO:0004152">
    <property type="term" value="F:dihydroorotate dehydrogenase activity"/>
    <property type="evidence" value="ECO:0007669"/>
    <property type="project" value="UniProtKB-UniRule"/>
</dbReference>
<evidence type="ECO:0000259" key="11">
    <source>
        <dbReference type="Pfam" id="PF01180"/>
    </source>
</evidence>
<dbReference type="PANTHER" id="PTHR48109">
    <property type="entry name" value="DIHYDROOROTATE DEHYDROGENASE (QUINONE), MITOCHONDRIAL-RELATED"/>
    <property type="match status" value="1"/>
</dbReference>
<evidence type="ECO:0000313" key="12">
    <source>
        <dbReference type="EMBL" id="AIS31147.1"/>
    </source>
</evidence>
<evidence type="ECO:0000256" key="4">
    <source>
        <dbReference type="ARBA" id="ARBA00011669"/>
    </source>
</evidence>
<dbReference type="GO" id="GO:0005737">
    <property type="term" value="C:cytoplasm"/>
    <property type="evidence" value="ECO:0007669"/>
    <property type="project" value="UniProtKB-SubCell"/>
</dbReference>
<evidence type="ECO:0000256" key="7">
    <source>
        <dbReference type="ARBA" id="ARBA00022643"/>
    </source>
</evidence>
<dbReference type="CDD" id="cd04740">
    <property type="entry name" value="DHOD_1B_like"/>
    <property type="match status" value="1"/>
</dbReference>
<evidence type="ECO:0000256" key="2">
    <source>
        <dbReference type="ARBA" id="ARBA00004725"/>
    </source>
</evidence>
<comment type="subunit">
    <text evidence="4">Heterotetramer of 2 PyrK and 2 PyrD type B subunits.</text>
</comment>
<feature type="domain" description="Dihydroorotate dehydrogenase catalytic" evidence="11">
    <location>
        <begin position="1"/>
        <end position="283"/>
    </location>
</feature>
<evidence type="ECO:0000256" key="3">
    <source>
        <dbReference type="ARBA" id="ARBA00008008"/>
    </source>
</evidence>
<comment type="cofactor">
    <cofactor evidence="10">
        <name>FMN</name>
        <dbReference type="ChEBI" id="CHEBI:58210"/>
    </cofactor>
    <text evidence="10">Binds 1 FMN per subunit.</text>
</comment>
<evidence type="ECO:0000256" key="8">
    <source>
        <dbReference type="ARBA" id="ARBA00022975"/>
    </source>
</evidence>
<protein>
    <recommendedName>
        <fullName evidence="10">Dihydroorotate dehydrogenase</fullName>
        <shortName evidence="10">DHOD</shortName>
        <shortName evidence="10">DHODase</shortName>
        <shortName evidence="10">DHOdehase</shortName>
        <ecNumber evidence="10">1.3.-.-</ecNumber>
    </recommendedName>
</protein>
<reference evidence="12 13" key="1">
    <citation type="submission" date="2013-12" db="EMBL/GenBank/DDBJ databases">
        <title>The complete genome sequence of Methanobacterium sp. BRM9.</title>
        <authorList>
            <consortium name="Pastoral Greenhouse Gas Research Consortium"/>
            <person name="Kelly W.J."/>
            <person name="Leahy S.C."/>
            <person name="Perry R."/>
            <person name="Li D."/>
            <person name="Altermann E."/>
            <person name="Lambie S.C."/>
            <person name="Attwood G.T."/>
        </authorList>
    </citation>
    <scope>NUCLEOTIDE SEQUENCE [LARGE SCALE GENOMIC DNA]</scope>
    <source>
        <strain evidence="12 13">BRM9</strain>
    </source>
</reference>
<proteinExistence type="inferred from homology"/>
<keyword evidence="7 10" id="KW-0288">FMN</keyword>
<feature type="binding site" evidence="10">
    <location>
        <position position="213"/>
    </location>
    <ligand>
        <name>FMN</name>
        <dbReference type="ChEBI" id="CHEBI:58210"/>
    </ligand>
</feature>
<comment type="similarity">
    <text evidence="3 10">Belongs to the dihydroorotate dehydrogenase family. Type 1 subfamily.</text>
</comment>
<dbReference type="SUPFAM" id="SSF51395">
    <property type="entry name" value="FMN-linked oxidoreductases"/>
    <property type="match status" value="1"/>
</dbReference>
<name>A0A089ZAU1_METFO</name>
<dbReference type="HAMAP" id="MF_00224">
    <property type="entry name" value="DHO_dh_type1"/>
    <property type="match status" value="1"/>
</dbReference>
<dbReference type="FunFam" id="3.20.20.70:FF:000027">
    <property type="entry name" value="Dihydropyrimidine dehydrogenase [NADP(+)]"/>
    <property type="match status" value="1"/>
</dbReference>
<evidence type="ECO:0000256" key="1">
    <source>
        <dbReference type="ARBA" id="ARBA00004496"/>
    </source>
</evidence>
<evidence type="ECO:0000256" key="9">
    <source>
        <dbReference type="ARBA" id="ARBA00023002"/>
    </source>
</evidence>
<dbReference type="InterPro" id="IPR049622">
    <property type="entry name" value="Dihydroorotate_DH_I"/>
</dbReference>
<dbReference type="Pfam" id="PF01180">
    <property type="entry name" value="DHO_dh"/>
    <property type="match status" value="1"/>
</dbReference>
<dbReference type="EC" id="1.3.-.-" evidence="10"/>
<sequence>MLEVEICRMKMKNPTVLAAGVLGSNASSLNWAARSGAGAVVTKSFGKEPNKGYPNPTTVEVEGGIINAIGLSNPGVETFQGELEKLEGRVPQIASIYGSTPQEFSEIAGKVENLVDALELNISCPHALEGCGASIGQDPDLTHSFVKAVKKTVKIPVIAKLTPNVTDIVEIAQAAERAGADALTLINSLGPGMRIDLETGHPILSNGFGGMSGPAIKPVALRCVYQVYQNVDIPLMGVGGVTNYRDVVEFLYAGASCVQIGTAVMYQGLEVFPEINQGLLKFMKEKNYQKVEEMVGLAHQGRVR</sequence>
<feature type="binding site" evidence="10">
    <location>
        <begin position="239"/>
        <end position="240"/>
    </location>
    <ligand>
        <name>FMN</name>
        <dbReference type="ChEBI" id="CHEBI:58210"/>
    </ligand>
</feature>
<comment type="subcellular location">
    <subcellularLocation>
        <location evidence="1 10">Cytoplasm</location>
    </subcellularLocation>
</comment>
<dbReference type="UniPathway" id="UPA00070"/>
<dbReference type="PIRSF" id="PIRSF000164">
    <property type="entry name" value="DHO_oxidase"/>
    <property type="match status" value="1"/>
</dbReference>
<evidence type="ECO:0000313" key="13">
    <source>
        <dbReference type="Proteomes" id="UP000029661"/>
    </source>
</evidence>
<feature type="binding site" evidence="10">
    <location>
        <begin position="43"/>
        <end position="44"/>
    </location>
    <ligand>
        <name>FMN</name>
        <dbReference type="ChEBI" id="CHEBI:58210"/>
    </ligand>
</feature>
<comment type="pathway">
    <text evidence="2 10">Pyrimidine metabolism; UMP biosynthesis via de novo pathway.</text>
</comment>
<feature type="binding site" evidence="10">
    <location>
        <position position="121"/>
    </location>
    <ligand>
        <name>substrate</name>
    </ligand>
</feature>
<feature type="binding site" evidence="10">
    <location>
        <position position="160"/>
    </location>
    <ligand>
        <name>FMN</name>
        <dbReference type="ChEBI" id="CHEBI:58210"/>
    </ligand>
</feature>
<feature type="active site" description="Nucleophile" evidence="10">
    <location>
        <position position="124"/>
    </location>
</feature>
<dbReference type="InterPro" id="IPR013785">
    <property type="entry name" value="Aldolase_TIM"/>
</dbReference>
<keyword evidence="9 10" id="KW-0560">Oxidoreductase</keyword>
<evidence type="ECO:0000256" key="5">
    <source>
        <dbReference type="ARBA" id="ARBA00022490"/>
    </source>
</evidence>
<feature type="binding site" evidence="10">
    <location>
        <position position="43"/>
    </location>
    <ligand>
        <name>substrate</name>
    </ligand>
</feature>
<dbReference type="PANTHER" id="PTHR48109:SF1">
    <property type="entry name" value="DIHYDROOROTATE DEHYDROGENASE (FUMARATE)"/>
    <property type="match status" value="1"/>
</dbReference>
<dbReference type="OrthoDB" id="36608at2157"/>
<feature type="binding site" evidence="10">
    <location>
        <begin position="261"/>
        <end position="262"/>
    </location>
    <ligand>
        <name>FMN</name>
        <dbReference type="ChEBI" id="CHEBI:58210"/>
    </ligand>
</feature>
<dbReference type="RefSeq" id="WP_048084553.1">
    <property type="nucleotide sequence ID" value="NZ_CP006933.1"/>
</dbReference>
<dbReference type="PROSITE" id="PS00912">
    <property type="entry name" value="DHODEHASE_2"/>
    <property type="match status" value="1"/>
</dbReference>
<gene>
    <name evidence="10 12" type="primary">pyrD</name>
    <name evidence="12" type="ORF">BRM9_0320</name>
</gene>
<comment type="catalytic activity">
    <reaction evidence="10">
        <text>(S)-dihydroorotate + A = orotate + AH2</text>
        <dbReference type="Rhea" id="RHEA:18073"/>
        <dbReference type="ChEBI" id="CHEBI:13193"/>
        <dbReference type="ChEBI" id="CHEBI:17499"/>
        <dbReference type="ChEBI" id="CHEBI:30839"/>
        <dbReference type="ChEBI" id="CHEBI:30864"/>
    </reaction>
</comment>
<keyword evidence="5 10" id="KW-0963">Cytoplasm</keyword>
<dbReference type="STRING" id="2162.BRM9_0320"/>
<dbReference type="InterPro" id="IPR012135">
    <property type="entry name" value="Dihydroorotate_DH_1_2"/>
</dbReference>
<dbReference type="GO" id="GO:0044205">
    <property type="term" value="P:'de novo' UMP biosynthetic process"/>
    <property type="evidence" value="ECO:0007669"/>
    <property type="project" value="UniProtKB-UniRule"/>
</dbReference>
<dbReference type="NCBIfam" id="TIGR01037">
    <property type="entry name" value="pyrD_sub1_fam"/>
    <property type="match status" value="1"/>
</dbReference>
<feature type="binding site" evidence="10">
    <location>
        <begin position="187"/>
        <end position="188"/>
    </location>
    <ligand>
        <name>substrate</name>
    </ligand>
</feature>
<dbReference type="NCBIfam" id="NF005574">
    <property type="entry name" value="PRK07259.1"/>
    <property type="match status" value="1"/>
</dbReference>
<dbReference type="AlphaFoldDB" id="A0A089ZAU1"/>
<dbReference type="InterPro" id="IPR033888">
    <property type="entry name" value="DHOD_1B"/>
</dbReference>
<dbReference type="Proteomes" id="UP000029661">
    <property type="component" value="Chromosome"/>
</dbReference>
<evidence type="ECO:0000256" key="10">
    <source>
        <dbReference type="HAMAP-Rule" id="MF_00224"/>
    </source>
</evidence>
<keyword evidence="6 10" id="KW-0285">Flavoprotein</keyword>
<dbReference type="InterPro" id="IPR050074">
    <property type="entry name" value="DHO_dehydrogenase"/>
</dbReference>
<dbReference type="PROSITE" id="PS00911">
    <property type="entry name" value="DHODEHASE_1"/>
    <property type="match status" value="1"/>
</dbReference>
<dbReference type="EMBL" id="CP006933">
    <property type="protein sequence ID" value="AIS31147.1"/>
    <property type="molecule type" value="Genomic_DNA"/>
</dbReference>
<dbReference type="GeneID" id="24791472"/>
<accession>A0A089ZAU1</accession>
<evidence type="ECO:0000256" key="6">
    <source>
        <dbReference type="ARBA" id="ARBA00022630"/>
    </source>
</evidence>
<dbReference type="KEGG" id="mfc:BRM9_0320"/>
<feature type="binding site" evidence="10">
    <location>
        <begin position="67"/>
        <end position="71"/>
    </location>
    <ligand>
        <name>substrate</name>
    </ligand>
</feature>
<feature type="binding site" evidence="10">
    <location>
        <position position="186"/>
    </location>
    <ligand>
        <name>FMN</name>
        <dbReference type="ChEBI" id="CHEBI:58210"/>
    </ligand>
</feature>
<organism evidence="12 13">
    <name type="scientific">Methanobacterium formicicum</name>
    <dbReference type="NCBI Taxonomy" id="2162"/>
    <lineage>
        <taxon>Archaea</taxon>
        <taxon>Methanobacteriati</taxon>
        <taxon>Methanobacteriota</taxon>
        <taxon>Methanomada group</taxon>
        <taxon>Methanobacteria</taxon>
        <taxon>Methanobacteriales</taxon>
        <taxon>Methanobacteriaceae</taxon>
        <taxon>Methanobacterium</taxon>
    </lineage>
</organism>